<dbReference type="AlphaFoldDB" id="A0AAW0CZJ0"/>
<organism evidence="2 3">
    <name type="scientific">Favolaschia claudopus</name>
    <dbReference type="NCBI Taxonomy" id="2862362"/>
    <lineage>
        <taxon>Eukaryota</taxon>
        <taxon>Fungi</taxon>
        <taxon>Dikarya</taxon>
        <taxon>Basidiomycota</taxon>
        <taxon>Agaricomycotina</taxon>
        <taxon>Agaricomycetes</taxon>
        <taxon>Agaricomycetidae</taxon>
        <taxon>Agaricales</taxon>
        <taxon>Marasmiineae</taxon>
        <taxon>Mycenaceae</taxon>
        <taxon>Favolaschia</taxon>
    </lineage>
</organism>
<gene>
    <name evidence="2" type="ORF">R3P38DRAFT_2879929</name>
</gene>
<proteinExistence type="predicted"/>
<evidence type="ECO:0000313" key="2">
    <source>
        <dbReference type="EMBL" id="KAK7044640.1"/>
    </source>
</evidence>
<evidence type="ECO:0000256" key="1">
    <source>
        <dbReference type="SAM" id="Phobius"/>
    </source>
</evidence>
<keyword evidence="1" id="KW-0472">Membrane</keyword>
<feature type="transmembrane region" description="Helical" evidence="1">
    <location>
        <begin position="176"/>
        <end position="196"/>
    </location>
</feature>
<name>A0AAW0CZJ0_9AGAR</name>
<feature type="transmembrane region" description="Helical" evidence="1">
    <location>
        <begin position="121"/>
        <end position="141"/>
    </location>
</feature>
<protein>
    <submittedName>
        <fullName evidence="2">Uncharacterized protein</fullName>
    </submittedName>
</protein>
<keyword evidence="3" id="KW-1185">Reference proteome</keyword>
<comment type="caution">
    <text evidence="2">The sequence shown here is derived from an EMBL/GenBank/DDBJ whole genome shotgun (WGS) entry which is preliminary data.</text>
</comment>
<feature type="transmembrane region" description="Helical" evidence="1">
    <location>
        <begin position="52"/>
        <end position="71"/>
    </location>
</feature>
<feature type="transmembrane region" description="Helical" evidence="1">
    <location>
        <begin position="77"/>
        <end position="101"/>
    </location>
</feature>
<sequence>MQPIIAVYLVKCEETGSIAAQISGANCLEIEHEQQCRRCAADDSDKPTLRQILLCVAICWCFIIFGLDVGYMTVSIYTASISIVVAIWVNVTLFLLVALLWFGRLRYSHHPLSRTGAQIKVLSGLAVSWLLLMVPIMKMNFHRDTCLSSPWPIITLDAHGEMSGLVWQYDGHCVRLFTAAHAFSWILIVTLLLAAYTTYCRGVQPLGAAEDALPLLQDCRLSDAADAEGSMHEGTLKIGASKAKFELTVSANGYEALPVYES</sequence>
<accession>A0AAW0CZJ0</accession>
<evidence type="ECO:0000313" key="3">
    <source>
        <dbReference type="Proteomes" id="UP001362999"/>
    </source>
</evidence>
<dbReference type="Proteomes" id="UP001362999">
    <property type="component" value="Unassembled WGS sequence"/>
</dbReference>
<keyword evidence="1" id="KW-1133">Transmembrane helix</keyword>
<reference evidence="2 3" key="1">
    <citation type="journal article" date="2024" name="J Genomics">
        <title>Draft genome sequencing and assembly of Favolaschia claudopus CIRM-BRFM 2984 isolated from oak limbs.</title>
        <authorList>
            <person name="Navarro D."/>
            <person name="Drula E."/>
            <person name="Chaduli D."/>
            <person name="Cazenave R."/>
            <person name="Ahrendt S."/>
            <person name="Wang J."/>
            <person name="Lipzen A."/>
            <person name="Daum C."/>
            <person name="Barry K."/>
            <person name="Grigoriev I.V."/>
            <person name="Favel A."/>
            <person name="Rosso M.N."/>
            <person name="Martin F."/>
        </authorList>
    </citation>
    <scope>NUCLEOTIDE SEQUENCE [LARGE SCALE GENOMIC DNA]</scope>
    <source>
        <strain evidence="2 3">CIRM-BRFM 2984</strain>
    </source>
</reference>
<keyword evidence="1" id="KW-0812">Transmembrane</keyword>
<dbReference type="EMBL" id="JAWWNJ010000011">
    <property type="protein sequence ID" value="KAK7044640.1"/>
    <property type="molecule type" value="Genomic_DNA"/>
</dbReference>